<proteinExistence type="predicted"/>
<dbReference type="AlphaFoldDB" id="A0A4P9K6V1"/>
<organism evidence="1 2">
    <name type="scientific">Thiomicrorhabdus sediminis</name>
    <dbReference type="NCBI Taxonomy" id="2580412"/>
    <lineage>
        <taxon>Bacteria</taxon>
        <taxon>Pseudomonadati</taxon>
        <taxon>Pseudomonadota</taxon>
        <taxon>Gammaproteobacteria</taxon>
        <taxon>Thiotrichales</taxon>
        <taxon>Piscirickettsiaceae</taxon>
        <taxon>Thiomicrorhabdus</taxon>
    </lineage>
</organism>
<keyword evidence="2" id="KW-1185">Reference proteome</keyword>
<evidence type="ECO:0000313" key="2">
    <source>
        <dbReference type="Proteomes" id="UP000304864"/>
    </source>
</evidence>
<name>A0A4P9K6V1_9GAMM</name>
<dbReference type="OrthoDB" id="5612549at2"/>
<gene>
    <name evidence="1" type="ORF">FE785_05115</name>
</gene>
<evidence type="ECO:0000313" key="1">
    <source>
        <dbReference type="EMBL" id="QCU90056.1"/>
    </source>
</evidence>
<accession>A0A4P9K6V1</accession>
<dbReference type="RefSeq" id="WP_138564733.1">
    <property type="nucleotide sequence ID" value="NZ_CP040602.1"/>
</dbReference>
<dbReference type="KEGG" id="thig:FE785_05115"/>
<reference evidence="1 2" key="1">
    <citation type="submission" date="2019-05" db="EMBL/GenBank/DDBJ databases">
        <title>Thiomicrorhabdus sediminis sp. nov, a novel sulfur-oxidizing bacterium isolated from coastal sediment.</title>
        <authorList>
            <person name="Liu X."/>
        </authorList>
    </citation>
    <scope>NUCLEOTIDE SEQUENCE [LARGE SCALE GENOMIC DNA]</scope>
    <source>
        <strain evidence="1 2">G1</strain>
    </source>
</reference>
<dbReference type="EMBL" id="CP040602">
    <property type="protein sequence ID" value="QCU90056.1"/>
    <property type="molecule type" value="Genomic_DNA"/>
</dbReference>
<dbReference type="Proteomes" id="UP000304864">
    <property type="component" value="Chromosome"/>
</dbReference>
<sequence length="111" mass="12741">MNEAEVEKVEIPLSKEQLDSRIAQLMDCFDVNLNRLQQKDFNVEMCEEEGRLLDLLADYLEEALECGATMETLQSRAQLLAKAAFDCGYNKEDVQELLTLRPNPFISVQRN</sequence>
<protein>
    <submittedName>
        <fullName evidence="1">Uncharacterized protein</fullName>
    </submittedName>
</protein>